<feature type="domain" description="Protein kinase" evidence="15">
    <location>
        <begin position="546"/>
        <end position="818"/>
    </location>
</feature>
<feature type="region of interest" description="Disordered" evidence="13">
    <location>
        <begin position="851"/>
        <end position="898"/>
    </location>
</feature>
<dbReference type="SMART" id="SM00220">
    <property type="entry name" value="S_TKc"/>
    <property type="match status" value="1"/>
</dbReference>
<evidence type="ECO:0000256" key="12">
    <source>
        <dbReference type="PROSITE-ProRule" id="PRU10141"/>
    </source>
</evidence>
<reference evidence="16 17" key="1">
    <citation type="submission" date="2021-09" db="EMBL/GenBank/DDBJ databases">
        <title>Genomic insights and catalytic innovation underlie evolution of tropane alkaloids biosynthesis.</title>
        <authorList>
            <person name="Wang Y.-J."/>
            <person name="Tian T."/>
            <person name="Huang J.-P."/>
            <person name="Huang S.-X."/>
        </authorList>
    </citation>
    <scope>NUCLEOTIDE SEQUENCE [LARGE SCALE GENOMIC DNA]</scope>
    <source>
        <strain evidence="16">KIB-2018</strain>
        <tissue evidence="16">Leaf</tissue>
    </source>
</reference>
<keyword evidence="6 12" id="KW-0547">Nucleotide-binding</keyword>
<evidence type="ECO:0000256" key="6">
    <source>
        <dbReference type="ARBA" id="ARBA00022741"/>
    </source>
</evidence>
<comment type="caution">
    <text evidence="16">The sequence shown here is derived from an EMBL/GenBank/DDBJ whole genome shotgun (WGS) entry which is preliminary data.</text>
</comment>
<evidence type="ECO:0000313" key="16">
    <source>
        <dbReference type="EMBL" id="KAJ8751766.1"/>
    </source>
</evidence>
<dbReference type="InterPro" id="IPR017441">
    <property type="entry name" value="Protein_kinase_ATP_BS"/>
</dbReference>
<dbReference type="InterPro" id="IPR045272">
    <property type="entry name" value="ANXUR1/2-like"/>
</dbReference>
<dbReference type="GO" id="GO:0010038">
    <property type="term" value="P:response to metal ion"/>
    <property type="evidence" value="ECO:0007669"/>
    <property type="project" value="UniProtKB-ARBA"/>
</dbReference>
<gene>
    <name evidence="16" type="ORF">K2173_025947</name>
</gene>
<dbReference type="GO" id="GO:0016020">
    <property type="term" value="C:membrane"/>
    <property type="evidence" value="ECO:0007669"/>
    <property type="project" value="UniProtKB-SubCell"/>
</dbReference>
<feature type="transmembrane region" description="Helical" evidence="14">
    <location>
        <begin position="466"/>
        <end position="489"/>
    </location>
</feature>
<dbReference type="GO" id="GO:0005524">
    <property type="term" value="F:ATP binding"/>
    <property type="evidence" value="ECO:0007669"/>
    <property type="project" value="UniProtKB-UniRule"/>
</dbReference>
<organism evidence="16 17">
    <name type="scientific">Erythroxylum novogranatense</name>
    <dbReference type="NCBI Taxonomy" id="1862640"/>
    <lineage>
        <taxon>Eukaryota</taxon>
        <taxon>Viridiplantae</taxon>
        <taxon>Streptophyta</taxon>
        <taxon>Embryophyta</taxon>
        <taxon>Tracheophyta</taxon>
        <taxon>Spermatophyta</taxon>
        <taxon>Magnoliopsida</taxon>
        <taxon>eudicotyledons</taxon>
        <taxon>Gunneridae</taxon>
        <taxon>Pentapetalae</taxon>
        <taxon>rosids</taxon>
        <taxon>fabids</taxon>
        <taxon>Malpighiales</taxon>
        <taxon>Erythroxylaceae</taxon>
        <taxon>Erythroxylum</taxon>
    </lineage>
</organism>
<dbReference type="InterPro" id="IPR024788">
    <property type="entry name" value="Malectin-like_Carb-bd_dom"/>
</dbReference>
<dbReference type="PROSITE" id="PS00108">
    <property type="entry name" value="PROTEIN_KINASE_ST"/>
    <property type="match status" value="1"/>
</dbReference>
<protein>
    <recommendedName>
        <fullName evidence="15">Protein kinase domain-containing protein</fullName>
    </recommendedName>
</protein>
<dbReference type="EMBL" id="JAIWQS010000011">
    <property type="protein sequence ID" value="KAJ8751766.1"/>
    <property type="molecule type" value="Genomic_DNA"/>
</dbReference>
<name>A0AAV8SHP0_9ROSI</name>
<sequence length="898" mass="101077">MDILSVSNFTFLLYFGIFLIHQRHLVVSEYLYTPTDRIFLSCGSSGDTTDDDRQWIGDINSKYSPLEPHSVNKSIAATALDQPTASTSIFPYKNARISQSQFTYNFKLTAGPKFVRLYFFPTTYRGSNNNFTATKGFLDVTAGPYTLLRNFSALLYAEDWETDTFTNEYTILVQGSQQLNITFSPFLGDTNDTYAYINAIEIVSMPTYLYYTMPNSSGVAVVGENEQFYIQNDTALEMHCRVNIGGNSLSPTEDTGMYRAWDSDVIYVYPVDTPFYGRTLLQRNGSLHYSKVQPYTTPETVYRVARSIGQNKLDNLKQNLTWQLIVERGFKYLVRLHFCEIDSRVTKPGERLIIISMNNEKVDTGFDILQSSGGQMTPIYKDYIVTGAEKAKTDTYELLISLKPNESSVYDDVILNGLEVFKLSNSRYVLDAGENPASASPPPPPPASLSQLPPLPSKNKSNNKKALLIAIGTCAPGLLIAVSLCYCWIVHRGRHRKRKHWDSHRESLFCWFCSFYKAKSSRSEALPKELCRYFSLPEIREATKNFDDEMVIGKGGFGKVFKGVIDGGEKIVAIKRLSPESRQGHRQFETEIKMLSHLRHVHLVSLIGYCYQGHEMILVYDYMTNGTLQDHLYGAGNDPLTWRQRLEICIGTARGLNYLHTGAEQTVIHRDVKTTNILLDENWIAKVSDFGLCRLGLDGNPITTKVVGTFGYLDPEYATRGQLTEKSDVYSFGVVLLEVLSGRRPVNNNLEEEQGSLALWAKKCIENGTIHGIVDQALTGYIAPECFDKFVEIAEKCVRDRGIDRPNMQEVIEMLDFALRRQETADAKKKATNPSGAVVYPELLYHPPQYPTPLDGSEFDSRTETRLANFHSKSDATESSGCTTASTNYSFSDATNST</sequence>
<keyword evidence="17" id="KW-1185">Reference proteome</keyword>
<dbReference type="AlphaFoldDB" id="A0AAV8SHP0"/>
<dbReference type="FunFam" id="3.30.200.20:FF:000039">
    <property type="entry name" value="receptor-like protein kinase FERONIA"/>
    <property type="match status" value="1"/>
</dbReference>
<dbReference type="InterPro" id="IPR011009">
    <property type="entry name" value="Kinase-like_dom_sf"/>
</dbReference>
<dbReference type="Gene3D" id="3.30.200.20">
    <property type="entry name" value="Phosphorylase Kinase, domain 1"/>
    <property type="match status" value="1"/>
</dbReference>
<dbReference type="FunFam" id="1.10.510.10:FF:000252">
    <property type="entry name" value="Receptor-like protein kinase FERONIA"/>
    <property type="match status" value="1"/>
</dbReference>
<evidence type="ECO:0000259" key="15">
    <source>
        <dbReference type="PROSITE" id="PS50011"/>
    </source>
</evidence>
<keyword evidence="5" id="KW-0732">Signal</keyword>
<dbReference type="Gene3D" id="1.10.510.10">
    <property type="entry name" value="Transferase(Phosphotransferase) domain 1"/>
    <property type="match status" value="1"/>
</dbReference>
<keyword evidence="2" id="KW-0723">Serine/threonine-protein kinase</keyword>
<evidence type="ECO:0000256" key="7">
    <source>
        <dbReference type="ARBA" id="ARBA00022777"/>
    </source>
</evidence>
<dbReference type="SUPFAM" id="SSF56112">
    <property type="entry name" value="Protein kinase-like (PK-like)"/>
    <property type="match status" value="1"/>
</dbReference>
<dbReference type="CDD" id="cd14066">
    <property type="entry name" value="STKc_IRAK"/>
    <property type="match status" value="1"/>
</dbReference>
<dbReference type="FunFam" id="2.60.120.430:FF:000007">
    <property type="entry name" value="FERONIA receptor-like kinase"/>
    <property type="match status" value="1"/>
</dbReference>
<dbReference type="Proteomes" id="UP001159364">
    <property type="component" value="Linkage Group LG11"/>
</dbReference>
<evidence type="ECO:0000256" key="4">
    <source>
        <dbReference type="ARBA" id="ARBA00022692"/>
    </source>
</evidence>
<proteinExistence type="predicted"/>
<accession>A0AAV8SHP0</accession>
<dbReference type="InterPro" id="IPR008271">
    <property type="entry name" value="Ser/Thr_kinase_AS"/>
</dbReference>
<evidence type="ECO:0000256" key="8">
    <source>
        <dbReference type="ARBA" id="ARBA00022840"/>
    </source>
</evidence>
<dbReference type="PROSITE" id="PS00107">
    <property type="entry name" value="PROTEIN_KINASE_ATP"/>
    <property type="match status" value="1"/>
</dbReference>
<dbReference type="InterPro" id="IPR001245">
    <property type="entry name" value="Ser-Thr/Tyr_kinase_cat_dom"/>
</dbReference>
<evidence type="ECO:0000256" key="3">
    <source>
        <dbReference type="ARBA" id="ARBA00022679"/>
    </source>
</evidence>
<dbReference type="InterPro" id="IPR000719">
    <property type="entry name" value="Prot_kinase_dom"/>
</dbReference>
<keyword evidence="8 12" id="KW-0067">ATP-binding</keyword>
<dbReference type="Pfam" id="PF07714">
    <property type="entry name" value="PK_Tyr_Ser-Thr"/>
    <property type="match status" value="1"/>
</dbReference>
<keyword evidence="10 14" id="KW-0472">Membrane</keyword>
<evidence type="ECO:0000256" key="9">
    <source>
        <dbReference type="ARBA" id="ARBA00022989"/>
    </source>
</evidence>
<dbReference type="Gene3D" id="2.60.120.430">
    <property type="entry name" value="Galactose-binding lectin"/>
    <property type="match status" value="2"/>
</dbReference>
<evidence type="ECO:0000256" key="11">
    <source>
        <dbReference type="ARBA" id="ARBA00023180"/>
    </source>
</evidence>
<keyword evidence="4 14" id="KW-0812">Transmembrane</keyword>
<dbReference type="PANTHER" id="PTHR34590:SF15">
    <property type="entry name" value="PROTEIN KINASE DOMAIN-CONTAINING PROTEIN"/>
    <property type="match status" value="1"/>
</dbReference>
<feature type="binding site" evidence="12">
    <location>
        <position position="575"/>
    </location>
    <ligand>
        <name>ATP</name>
        <dbReference type="ChEBI" id="CHEBI:30616"/>
    </ligand>
</feature>
<dbReference type="Pfam" id="PF12819">
    <property type="entry name" value="Malectin_like"/>
    <property type="match status" value="1"/>
</dbReference>
<dbReference type="FunFam" id="2.60.120.430:FF:000003">
    <property type="entry name" value="FERONIA receptor-like kinase"/>
    <property type="match status" value="1"/>
</dbReference>
<dbReference type="GO" id="GO:0004714">
    <property type="term" value="F:transmembrane receptor protein tyrosine kinase activity"/>
    <property type="evidence" value="ECO:0007669"/>
    <property type="project" value="InterPro"/>
</dbReference>
<dbReference type="GO" id="GO:0004674">
    <property type="term" value="F:protein serine/threonine kinase activity"/>
    <property type="evidence" value="ECO:0007669"/>
    <property type="project" value="UniProtKB-KW"/>
</dbReference>
<keyword evidence="7" id="KW-0418">Kinase</keyword>
<feature type="region of interest" description="Disordered" evidence="13">
    <location>
        <begin position="433"/>
        <end position="456"/>
    </location>
</feature>
<evidence type="ECO:0000256" key="14">
    <source>
        <dbReference type="SAM" id="Phobius"/>
    </source>
</evidence>
<keyword evidence="9 14" id="KW-1133">Transmembrane helix</keyword>
<evidence type="ECO:0000313" key="17">
    <source>
        <dbReference type="Proteomes" id="UP001159364"/>
    </source>
</evidence>
<comment type="subcellular location">
    <subcellularLocation>
        <location evidence="1">Membrane</location>
        <topology evidence="1">Single-pass type I membrane protein</topology>
    </subcellularLocation>
</comment>
<keyword evidence="11" id="KW-0325">Glycoprotein</keyword>
<feature type="compositionally biased region" description="Polar residues" evidence="13">
    <location>
        <begin position="877"/>
        <end position="898"/>
    </location>
</feature>
<keyword evidence="3" id="KW-0808">Transferase</keyword>
<dbReference type="PROSITE" id="PS50011">
    <property type="entry name" value="PROTEIN_KINASE_DOM"/>
    <property type="match status" value="1"/>
</dbReference>
<evidence type="ECO:0000256" key="10">
    <source>
        <dbReference type="ARBA" id="ARBA00023136"/>
    </source>
</evidence>
<evidence type="ECO:0000256" key="5">
    <source>
        <dbReference type="ARBA" id="ARBA00022729"/>
    </source>
</evidence>
<evidence type="ECO:0000256" key="1">
    <source>
        <dbReference type="ARBA" id="ARBA00004479"/>
    </source>
</evidence>
<evidence type="ECO:0000256" key="2">
    <source>
        <dbReference type="ARBA" id="ARBA00022527"/>
    </source>
</evidence>
<dbReference type="PANTHER" id="PTHR34590">
    <property type="entry name" value="OS03G0124300 PROTEIN-RELATED"/>
    <property type="match status" value="1"/>
</dbReference>
<evidence type="ECO:0000256" key="13">
    <source>
        <dbReference type="SAM" id="MobiDB-lite"/>
    </source>
</evidence>